<reference evidence="4 5" key="1">
    <citation type="submission" date="2020-07" db="EMBL/GenBank/DDBJ databases">
        <title>Sequencing the genomes of 1000 actinobacteria strains.</title>
        <authorList>
            <person name="Klenk H.-P."/>
        </authorList>
    </citation>
    <scope>NUCLEOTIDE SEQUENCE [LARGE SCALE GENOMIC DNA]</scope>
    <source>
        <strain evidence="4 5">DSM 27576</strain>
    </source>
</reference>
<evidence type="ECO:0000259" key="3">
    <source>
        <dbReference type="SMART" id="SM01086"/>
    </source>
</evidence>
<organism evidence="4 5">
    <name type="scientific">Microbacterium halimionae</name>
    <dbReference type="NCBI Taxonomy" id="1526413"/>
    <lineage>
        <taxon>Bacteria</taxon>
        <taxon>Bacillati</taxon>
        <taxon>Actinomycetota</taxon>
        <taxon>Actinomycetes</taxon>
        <taxon>Micrococcales</taxon>
        <taxon>Microbacteriaceae</taxon>
        <taxon>Microbacterium</taxon>
    </lineage>
</organism>
<name>A0A7W3JQJ3_9MICO</name>
<evidence type="ECO:0000256" key="1">
    <source>
        <dbReference type="ARBA" id="ARBA00022741"/>
    </source>
</evidence>
<dbReference type="SUPFAM" id="SSF52540">
    <property type="entry name" value="P-loop containing nucleoside triphosphate hydrolases"/>
    <property type="match status" value="1"/>
</dbReference>
<dbReference type="Gene3D" id="3.40.50.300">
    <property type="entry name" value="P-loop containing nucleotide triphosphate hydrolases"/>
    <property type="match status" value="1"/>
</dbReference>
<dbReference type="InterPro" id="IPR050130">
    <property type="entry name" value="ClpA_ClpB"/>
</dbReference>
<dbReference type="InterPro" id="IPR019489">
    <property type="entry name" value="Clp_ATPase_C"/>
</dbReference>
<keyword evidence="2 4" id="KW-0067">ATP-binding</keyword>
<dbReference type="PANTHER" id="PTHR11638:SF18">
    <property type="entry name" value="HEAT SHOCK PROTEIN 104"/>
    <property type="match status" value="1"/>
</dbReference>
<dbReference type="Pfam" id="PF10431">
    <property type="entry name" value="ClpB_D2-small"/>
    <property type="match status" value="1"/>
</dbReference>
<gene>
    <name evidence="4" type="ORF">FHX48_002224</name>
</gene>
<dbReference type="GO" id="GO:0034605">
    <property type="term" value="P:cellular response to heat"/>
    <property type="evidence" value="ECO:0007669"/>
    <property type="project" value="TreeGrafter"/>
</dbReference>
<accession>A0A7W3JQJ3</accession>
<dbReference type="GO" id="GO:0008233">
    <property type="term" value="F:peptidase activity"/>
    <property type="evidence" value="ECO:0007669"/>
    <property type="project" value="UniProtKB-KW"/>
</dbReference>
<keyword evidence="5" id="KW-1185">Reference proteome</keyword>
<dbReference type="GO" id="GO:0006508">
    <property type="term" value="P:proteolysis"/>
    <property type="evidence" value="ECO:0007669"/>
    <property type="project" value="UniProtKB-KW"/>
</dbReference>
<comment type="caution">
    <text evidence="4">The sequence shown here is derived from an EMBL/GenBank/DDBJ whole genome shotgun (WGS) entry which is preliminary data.</text>
</comment>
<dbReference type="AlphaFoldDB" id="A0A7W3JQJ3"/>
<evidence type="ECO:0000313" key="5">
    <source>
        <dbReference type="Proteomes" id="UP000526083"/>
    </source>
</evidence>
<sequence length="177" mass="19476">TTNLGSSAIAGGPVGFQVEGNAQTSYERMKGKVDEELKRHFKPEFLNRVDDVIVFPQLSKTELVQIVDLFTKRLSERLLDRDMTIELSQAAKERLIEVGFDPTLGARPLRRAMQREIEDNLSEQILHGELNPGDHVKVTFDDGKFAFVSAPRADKVAVGVATGGEITATPDIVAQGE</sequence>
<dbReference type="GO" id="GO:0016887">
    <property type="term" value="F:ATP hydrolysis activity"/>
    <property type="evidence" value="ECO:0007669"/>
    <property type="project" value="TreeGrafter"/>
</dbReference>
<proteinExistence type="predicted"/>
<keyword evidence="1" id="KW-0547">Nucleotide-binding</keyword>
<dbReference type="GO" id="GO:0005737">
    <property type="term" value="C:cytoplasm"/>
    <property type="evidence" value="ECO:0007669"/>
    <property type="project" value="TreeGrafter"/>
</dbReference>
<dbReference type="Proteomes" id="UP000526083">
    <property type="component" value="Unassembled WGS sequence"/>
</dbReference>
<keyword evidence="4" id="KW-0645">Protease</keyword>
<dbReference type="GO" id="GO:0005524">
    <property type="term" value="F:ATP binding"/>
    <property type="evidence" value="ECO:0007669"/>
    <property type="project" value="UniProtKB-KW"/>
</dbReference>
<protein>
    <submittedName>
        <fullName evidence="4">ATP-dependent Clp protease ATP-binding subunit ClpA</fullName>
    </submittedName>
</protein>
<evidence type="ECO:0000313" key="4">
    <source>
        <dbReference type="EMBL" id="MBA8817126.1"/>
    </source>
</evidence>
<dbReference type="EMBL" id="JACGWY010000005">
    <property type="protein sequence ID" value="MBA8817126.1"/>
    <property type="molecule type" value="Genomic_DNA"/>
</dbReference>
<feature type="non-terminal residue" evidence="4">
    <location>
        <position position="1"/>
    </location>
</feature>
<keyword evidence="4" id="KW-0378">Hydrolase</keyword>
<dbReference type="FunFam" id="1.10.8.60:FF:000017">
    <property type="entry name" value="ATP-dependent chaperone ClpB"/>
    <property type="match status" value="1"/>
</dbReference>
<dbReference type="Gene3D" id="1.10.8.60">
    <property type="match status" value="1"/>
</dbReference>
<feature type="domain" description="Clp ATPase C-terminal" evidence="3">
    <location>
        <begin position="58"/>
        <end position="147"/>
    </location>
</feature>
<dbReference type="PANTHER" id="PTHR11638">
    <property type="entry name" value="ATP-DEPENDENT CLP PROTEASE"/>
    <property type="match status" value="1"/>
</dbReference>
<dbReference type="InterPro" id="IPR027417">
    <property type="entry name" value="P-loop_NTPase"/>
</dbReference>
<dbReference type="SMART" id="SM01086">
    <property type="entry name" value="ClpB_D2-small"/>
    <property type="match status" value="1"/>
</dbReference>
<evidence type="ECO:0000256" key="2">
    <source>
        <dbReference type="ARBA" id="ARBA00022840"/>
    </source>
</evidence>